<feature type="transmembrane region" description="Helical" evidence="1">
    <location>
        <begin position="67"/>
        <end position="85"/>
    </location>
</feature>
<dbReference type="EMBL" id="JBDIME010000004">
    <property type="protein sequence ID" value="MEN2789428.1"/>
    <property type="molecule type" value="Genomic_DNA"/>
</dbReference>
<dbReference type="Proteomes" id="UP001419910">
    <property type="component" value="Unassembled WGS sequence"/>
</dbReference>
<protein>
    <recommendedName>
        <fullName evidence="4">DUF3325 domain-containing protein</fullName>
    </recommendedName>
</protein>
<sequence>MSTAEIIGAVLFVPALDWVGVTRVADYYSDFDYRYWPLERLRLISLFLLAAATITVGVFASPDDPPLWPLMLFVAAAAAWAIIALRDINAQRRTGYRNPPRYSERD</sequence>
<keyword evidence="3" id="KW-1185">Reference proteome</keyword>
<organism evidence="2 3">
    <name type="scientific">Sphingomonas oligophenolica</name>
    <dbReference type="NCBI Taxonomy" id="301154"/>
    <lineage>
        <taxon>Bacteria</taxon>
        <taxon>Pseudomonadati</taxon>
        <taxon>Pseudomonadota</taxon>
        <taxon>Alphaproteobacteria</taxon>
        <taxon>Sphingomonadales</taxon>
        <taxon>Sphingomonadaceae</taxon>
        <taxon>Sphingomonas</taxon>
    </lineage>
</organism>
<dbReference type="RefSeq" id="WP_343887273.1">
    <property type="nucleotide sequence ID" value="NZ_BAAAEH010000002.1"/>
</dbReference>
<comment type="caution">
    <text evidence="2">The sequence shown here is derived from an EMBL/GenBank/DDBJ whole genome shotgun (WGS) entry which is preliminary data.</text>
</comment>
<keyword evidence="1" id="KW-0472">Membrane</keyword>
<name>A0ABU9Y0U3_9SPHN</name>
<evidence type="ECO:0000313" key="2">
    <source>
        <dbReference type="EMBL" id="MEN2789428.1"/>
    </source>
</evidence>
<keyword evidence="1" id="KW-1133">Transmembrane helix</keyword>
<feature type="transmembrane region" description="Helical" evidence="1">
    <location>
        <begin position="41"/>
        <end position="61"/>
    </location>
</feature>
<proteinExistence type="predicted"/>
<accession>A0ABU9Y0U3</accession>
<evidence type="ECO:0000256" key="1">
    <source>
        <dbReference type="SAM" id="Phobius"/>
    </source>
</evidence>
<gene>
    <name evidence="2" type="ORF">ABC974_07325</name>
</gene>
<reference evidence="2 3" key="1">
    <citation type="submission" date="2024-05" db="EMBL/GenBank/DDBJ databases">
        <authorList>
            <person name="Liu Q."/>
            <person name="Xin Y.-H."/>
        </authorList>
    </citation>
    <scope>NUCLEOTIDE SEQUENCE [LARGE SCALE GENOMIC DNA]</scope>
    <source>
        <strain evidence="2 3">CGMCC 1.10181</strain>
    </source>
</reference>
<evidence type="ECO:0000313" key="3">
    <source>
        <dbReference type="Proteomes" id="UP001419910"/>
    </source>
</evidence>
<keyword evidence="1" id="KW-0812">Transmembrane</keyword>
<evidence type="ECO:0008006" key="4">
    <source>
        <dbReference type="Google" id="ProtNLM"/>
    </source>
</evidence>